<feature type="transmembrane region" description="Helical" evidence="1">
    <location>
        <begin position="109"/>
        <end position="129"/>
    </location>
</feature>
<sequence>MSRTVVLLGLVAVCTGLIAAGNLLPTLLATHGHTLLLAVALVAGGELLRIRMPSGRETAPLSSAAALAVVLLGRIAGEPTFALESGLVVIVVSAGLAIAAAVRRARGDVVGTPALAARAVGVWVAAGLARGVGPSDGTLWAAQLSSTTSLALVALGMVVVAAVGLLTELVLVAGIRAERQRTPWVAAVRDEVGEAAPLTLAVVVTGPMVALMAPVLGLLALPVALVPLAMAYSAVRQYASNRETNRQLIGTLSHLTEHGGYTPEHHAERVAALCLRIGRVLGLGDRQLRSLEYAALLHDLGQISLLDPIPDGATVLAAPADQRDIAEEGARIIRQAETLDDVARFVETQTTAYRLVRELGEPVPLESRIIKCANAFDDLSRGTDDPVLVDAAMERIHLGLGYEYDPDVVDALTRVVEDASVGRVDGRSVVAG</sequence>
<evidence type="ECO:0000313" key="2">
    <source>
        <dbReference type="EMBL" id="MBM6400693.1"/>
    </source>
</evidence>
<accession>A0ABS2CMJ6</accession>
<dbReference type="Proteomes" id="UP001430172">
    <property type="component" value="Unassembled WGS sequence"/>
</dbReference>
<gene>
    <name evidence="2" type="ORF">JQN70_09880</name>
</gene>
<feature type="transmembrane region" description="Helical" evidence="1">
    <location>
        <begin position="195"/>
        <end position="213"/>
    </location>
</feature>
<keyword evidence="3" id="KW-1185">Reference proteome</keyword>
<dbReference type="InterPro" id="IPR052020">
    <property type="entry name" value="Cyclic_di-GMP/3'3'-cGAMP_PDE"/>
</dbReference>
<dbReference type="RefSeq" id="WP_204131161.1">
    <property type="nucleotide sequence ID" value="NZ_JAFDVD010000009.1"/>
</dbReference>
<evidence type="ECO:0000313" key="3">
    <source>
        <dbReference type="Proteomes" id="UP001430172"/>
    </source>
</evidence>
<dbReference type="PANTHER" id="PTHR45228:SF4">
    <property type="entry name" value="LIPOPROTEIN"/>
    <property type="match status" value="1"/>
</dbReference>
<feature type="transmembrane region" description="Helical" evidence="1">
    <location>
        <begin position="83"/>
        <end position="102"/>
    </location>
</feature>
<dbReference type="SUPFAM" id="SSF109604">
    <property type="entry name" value="HD-domain/PDEase-like"/>
    <property type="match status" value="1"/>
</dbReference>
<organism evidence="2 3">
    <name type="scientific">Phycicoccus sonneratiae</name>
    <dbReference type="NCBI Taxonomy" id="2807628"/>
    <lineage>
        <taxon>Bacteria</taxon>
        <taxon>Bacillati</taxon>
        <taxon>Actinomycetota</taxon>
        <taxon>Actinomycetes</taxon>
        <taxon>Micrococcales</taxon>
        <taxon>Intrasporangiaceae</taxon>
        <taxon>Phycicoccus</taxon>
    </lineage>
</organism>
<evidence type="ECO:0000256" key="1">
    <source>
        <dbReference type="SAM" id="Phobius"/>
    </source>
</evidence>
<comment type="caution">
    <text evidence="2">The sequence shown here is derived from an EMBL/GenBank/DDBJ whole genome shotgun (WGS) entry which is preliminary data.</text>
</comment>
<dbReference type="PANTHER" id="PTHR45228">
    <property type="entry name" value="CYCLIC DI-GMP PHOSPHODIESTERASE TM_0186-RELATED"/>
    <property type="match status" value="1"/>
</dbReference>
<feature type="transmembrane region" description="Helical" evidence="1">
    <location>
        <begin position="149"/>
        <end position="174"/>
    </location>
</feature>
<reference evidence="2" key="1">
    <citation type="submission" date="2021-02" db="EMBL/GenBank/DDBJ databases">
        <title>Phycicoccus sp. MQZ13P-5T, whole genome shotgun sequence.</title>
        <authorList>
            <person name="Tuo L."/>
        </authorList>
    </citation>
    <scope>NUCLEOTIDE SEQUENCE</scope>
    <source>
        <strain evidence="2">MQZ13P-5</strain>
    </source>
</reference>
<dbReference type="InterPro" id="IPR003607">
    <property type="entry name" value="HD/PDEase_dom"/>
</dbReference>
<keyword evidence="1" id="KW-1133">Transmembrane helix</keyword>
<dbReference type="Pfam" id="PF13487">
    <property type="entry name" value="HD_5"/>
    <property type="match status" value="1"/>
</dbReference>
<keyword evidence="1" id="KW-0472">Membrane</keyword>
<name>A0ABS2CMJ6_9MICO</name>
<dbReference type="CDD" id="cd00077">
    <property type="entry name" value="HDc"/>
    <property type="match status" value="1"/>
</dbReference>
<dbReference type="EMBL" id="JAFDVD010000009">
    <property type="protein sequence ID" value="MBM6400693.1"/>
    <property type="molecule type" value="Genomic_DNA"/>
</dbReference>
<dbReference type="Gene3D" id="1.10.3210.10">
    <property type="entry name" value="Hypothetical protein af1432"/>
    <property type="match status" value="1"/>
</dbReference>
<protein>
    <submittedName>
        <fullName evidence="2">HD domain-containing protein</fullName>
    </submittedName>
</protein>
<proteinExistence type="predicted"/>
<keyword evidence="1" id="KW-0812">Transmembrane</keyword>